<accession>A0A074LTQ2</accession>
<dbReference type="RefSeq" id="WP_052036096.1">
    <property type="nucleotide sequence ID" value="NZ_JMIR01000007.1"/>
</dbReference>
<comment type="caution">
    <text evidence="1">The sequence shown here is derived from an EMBL/GenBank/DDBJ whole genome shotgun (WGS) entry which is preliminary data.</text>
</comment>
<dbReference type="OrthoDB" id="2860352at2"/>
<dbReference type="Proteomes" id="UP000027931">
    <property type="component" value="Unassembled WGS sequence"/>
</dbReference>
<protein>
    <submittedName>
        <fullName evidence="1">Uncharacterized protein</fullName>
    </submittedName>
</protein>
<dbReference type="eggNOG" id="COG4886">
    <property type="taxonomic scope" value="Bacteria"/>
</dbReference>
<reference evidence="1 2" key="1">
    <citation type="journal article" date="2013" name="Int. J. Syst. Evol. Microbiol.">
        <title>Tumebacillus flagellatus sp. nov., an alpha-amylase/pullulanase-producing bacterium isolated from cassava wastewater.</title>
        <authorList>
            <person name="Wang Q."/>
            <person name="Xie N."/>
            <person name="Qin Y."/>
            <person name="Shen N."/>
            <person name="Zhu J."/>
            <person name="Mi H."/>
            <person name="Huang R."/>
        </authorList>
    </citation>
    <scope>NUCLEOTIDE SEQUENCE [LARGE SCALE GENOMIC DNA]</scope>
    <source>
        <strain evidence="1 2">GST4</strain>
    </source>
</reference>
<organism evidence="1 2">
    <name type="scientific">Tumebacillus flagellatus</name>
    <dbReference type="NCBI Taxonomy" id="1157490"/>
    <lineage>
        <taxon>Bacteria</taxon>
        <taxon>Bacillati</taxon>
        <taxon>Bacillota</taxon>
        <taxon>Bacilli</taxon>
        <taxon>Bacillales</taxon>
        <taxon>Alicyclobacillaceae</taxon>
        <taxon>Tumebacillus</taxon>
    </lineage>
</organism>
<evidence type="ECO:0000313" key="2">
    <source>
        <dbReference type="Proteomes" id="UP000027931"/>
    </source>
</evidence>
<dbReference type="AlphaFoldDB" id="A0A074LTQ2"/>
<keyword evidence="2" id="KW-1185">Reference proteome</keyword>
<evidence type="ECO:0000313" key="1">
    <source>
        <dbReference type="EMBL" id="KEO83995.1"/>
    </source>
</evidence>
<proteinExistence type="predicted"/>
<dbReference type="EMBL" id="JMIR01000007">
    <property type="protein sequence ID" value="KEO83995.1"/>
    <property type="molecule type" value="Genomic_DNA"/>
</dbReference>
<name>A0A074LTQ2_9BACL</name>
<sequence>MTLFTQLSDIQQHLSTGNLQALEACLNDTTRAVSLEDYQAQLEKGLHRALQLAKRTFAQAVYFEYDLDNNWDSSFTVCKEYYPLEADNEDWAAPGPGTRDFPGPSLPAFAELYTDFDTPETLSLIAATVLVFAKACRTVQSNTPQNLKLCIAFHGQDPIFRL</sequence>
<gene>
    <name evidence="1" type="ORF">EL26_07365</name>
</gene>
<dbReference type="STRING" id="1157490.EL26_07365"/>